<dbReference type="EMBL" id="CP011371">
    <property type="protein sequence ID" value="AKJ30790.1"/>
    <property type="molecule type" value="Genomic_DNA"/>
</dbReference>
<dbReference type="PROSITE" id="PS51318">
    <property type="entry name" value="TAT"/>
    <property type="match status" value="1"/>
</dbReference>
<dbReference type="RefSeq" id="WP_157359988.1">
    <property type="nucleotide sequence ID" value="NZ_CP011371.1"/>
</dbReference>
<evidence type="ECO:0000313" key="1">
    <source>
        <dbReference type="EMBL" id="AKJ30790.1"/>
    </source>
</evidence>
<accession>A0A0G3BWB1</accession>
<reference evidence="1 2" key="1">
    <citation type="submission" date="2015-05" db="EMBL/GenBank/DDBJ databases">
        <authorList>
            <person name="Tang B."/>
            <person name="Yu Y."/>
        </authorList>
    </citation>
    <scope>NUCLEOTIDE SEQUENCE [LARGE SCALE GENOMIC DNA]</scope>
    <source>
        <strain evidence="1 2">DSM 7029</strain>
    </source>
</reference>
<gene>
    <name evidence="1" type="ORF">AAW51_4099</name>
</gene>
<sequence length="154" mass="16115">MSVDRRTVLQTCLVATAAICAGAEPVIARALRFSTPLDAADDTSNVALFLTQIEIGGATRLVGYVGEVGVDLSAAGRALKVHVPTSWSELATTANLQRVRALIVCLERSGAVQLHSVDLGPTTRRSLPSLASMLMVPGVRSVSLNHDAQVVAIV</sequence>
<organism evidence="1 2">
    <name type="scientific">Caldimonas brevitalea</name>
    <dbReference type="NCBI Taxonomy" id="413882"/>
    <lineage>
        <taxon>Bacteria</taxon>
        <taxon>Pseudomonadati</taxon>
        <taxon>Pseudomonadota</taxon>
        <taxon>Betaproteobacteria</taxon>
        <taxon>Burkholderiales</taxon>
        <taxon>Sphaerotilaceae</taxon>
        <taxon>Caldimonas</taxon>
    </lineage>
</organism>
<dbReference type="KEGG" id="pbh:AAW51_4099"/>
<proteinExistence type="predicted"/>
<name>A0A0G3BWB1_9BURK</name>
<dbReference type="InterPro" id="IPR006311">
    <property type="entry name" value="TAT_signal"/>
</dbReference>
<protein>
    <submittedName>
        <fullName evidence="1">Uncharacterized protein</fullName>
    </submittedName>
</protein>
<evidence type="ECO:0000313" key="2">
    <source>
        <dbReference type="Proteomes" id="UP000035352"/>
    </source>
</evidence>
<dbReference type="Proteomes" id="UP000035352">
    <property type="component" value="Chromosome"/>
</dbReference>
<keyword evidence="2" id="KW-1185">Reference proteome</keyword>
<dbReference type="AlphaFoldDB" id="A0A0G3BWB1"/>